<feature type="transmembrane region" description="Helical" evidence="6">
    <location>
        <begin position="38"/>
        <end position="59"/>
    </location>
</feature>
<keyword evidence="4 6" id="KW-1133">Transmembrane helix</keyword>
<gene>
    <name evidence="7" type="ORF">E1286_09730</name>
</gene>
<dbReference type="GO" id="GO:0005886">
    <property type="term" value="C:plasma membrane"/>
    <property type="evidence" value="ECO:0007669"/>
    <property type="project" value="UniProtKB-SubCell"/>
</dbReference>
<dbReference type="EMBL" id="SMKQ01000019">
    <property type="protein sequence ID" value="TDD51783.1"/>
    <property type="molecule type" value="Genomic_DNA"/>
</dbReference>
<evidence type="ECO:0000256" key="1">
    <source>
        <dbReference type="ARBA" id="ARBA00004651"/>
    </source>
</evidence>
<organism evidence="7 8">
    <name type="scientific">Nonomuraea terrae</name>
    <dbReference type="NCBI Taxonomy" id="2530383"/>
    <lineage>
        <taxon>Bacteria</taxon>
        <taxon>Bacillati</taxon>
        <taxon>Actinomycetota</taxon>
        <taxon>Actinomycetes</taxon>
        <taxon>Streptosporangiales</taxon>
        <taxon>Streptosporangiaceae</taxon>
        <taxon>Nonomuraea</taxon>
    </lineage>
</organism>
<dbReference type="OrthoDB" id="9814237at2"/>
<evidence type="ECO:0000256" key="6">
    <source>
        <dbReference type="SAM" id="Phobius"/>
    </source>
</evidence>
<dbReference type="PANTHER" id="PTHR43124">
    <property type="entry name" value="PURINE EFFLUX PUMP PBUE"/>
    <property type="match status" value="1"/>
</dbReference>
<evidence type="ECO:0000313" key="8">
    <source>
        <dbReference type="Proteomes" id="UP000295302"/>
    </source>
</evidence>
<keyword evidence="2" id="KW-1003">Cell membrane</keyword>
<dbReference type="SUPFAM" id="SSF103473">
    <property type="entry name" value="MFS general substrate transporter"/>
    <property type="match status" value="1"/>
</dbReference>
<dbReference type="Proteomes" id="UP000295302">
    <property type="component" value="Unassembled WGS sequence"/>
</dbReference>
<keyword evidence="5 6" id="KW-0472">Membrane</keyword>
<dbReference type="PANTHER" id="PTHR43124:SF3">
    <property type="entry name" value="CHLORAMPHENICOL EFFLUX PUMP RV0191"/>
    <property type="match status" value="1"/>
</dbReference>
<evidence type="ECO:0000256" key="3">
    <source>
        <dbReference type="ARBA" id="ARBA00022692"/>
    </source>
</evidence>
<protein>
    <submittedName>
        <fullName evidence="7">MFS transporter</fullName>
    </submittedName>
</protein>
<evidence type="ECO:0000313" key="7">
    <source>
        <dbReference type="EMBL" id="TDD51783.1"/>
    </source>
</evidence>
<keyword evidence="8" id="KW-1185">Reference proteome</keyword>
<evidence type="ECO:0000256" key="5">
    <source>
        <dbReference type="ARBA" id="ARBA00023136"/>
    </source>
</evidence>
<evidence type="ECO:0000256" key="2">
    <source>
        <dbReference type="ARBA" id="ARBA00022475"/>
    </source>
</evidence>
<proteinExistence type="predicted"/>
<sequence length="77" mass="7550">DAPTLAAAVNVSSFNVGITAGPWLGGLAIDAGLGYPSVAWIGAALGVTALAAVSLAALLHSRTSPAVPEIREIPSTL</sequence>
<reference evidence="7 8" key="1">
    <citation type="submission" date="2019-03" db="EMBL/GenBank/DDBJ databases">
        <title>Draft genome sequences of novel Actinobacteria.</title>
        <authorList>
            <person name="Sahin N."/>
            <person name="Ay H."/>
            <person name="Saygin H."/>
        </authorList>
    </citation>
    <scope>NUCLEOTIDE SEQUENCE [LARGE SCALE GENOMIC DNA]</scope>
    <source>
        <strain evidence="7 8">CH32</strain>
    </source>
</reference>
<keyword evidence="3 6" id="KW-0812">Transmembrane</keyword>
<dbReference type="InterPro" id="IPR050189">
    <property type="entry name" value="MFS_Efflux_Transporters"/>
</dbReference>
<accession>A0A4R4Z1Q0</accession>
<evidence type="ECO:0000256" key="4">
    <source>
        <dbReference type="ARBA" id="ARBA00022989"/>
    </source>
</evidence>
<feature type="non-terminal residue" evidence="7">
    <location>
        <position position="1"/>
    </location>
</feature>
<comment type="caution">
    <text evidence="7">The sequence shown here is derived from an EMBL/GenBank/DDBJ whole genome shotgun (WGS) entry which is preliminary data.</text>
</comment>
<name>A0A4R4Z1Q0_9ACTN</name>
<dbReference type="AlphaFoldDB" id="A0A4R4Z1Q0"/>
<dbReference type="InterPro" id="IPR036259">
    <property type="entry name" value="MFS_trans_sf"/>
</dbReference>
<comment type="subcellular location">
    <subcellularLocation>
        <location evidence="1">Cell membrane</location>
        <topology evidence="1">Multi-pass membrane protein</topology>
    </subcellularLocation>
</comment>
<dbReference type="GO" id="GO:0022857">
    <property type="term" value="F:transmembrane transporter activity"/>
    <property type="evidence" value="ECO:0007669"/>
    <property type="project" value="TreeGrafter"/>
</dbReference>